<dbReference type="SUPFAM" id="SSF53822">
    <property type="entry name" value="Periplasmic binding protein-like I"/>
    <property type="match status" value="1"/>
</dbReference>
<evidence type="ECO:0000259" key="3">
    <source>
        <dbReference type="PROSITE" id="PS51782"/>
    </source>
</evidence>
<protein>
    <submittedName>
        <fullName evidence="4">LysM peptidoglycan-binding domain-containing protein</fullName>
    </submittedName>
</protein>
<feature type="domain" description="LysM" evidence="3">
    <location>
        <begin position="108"/>
        <end position="151"/>
    </location>
</feature>
<evidence type="ECO:0000256" key="1">
    <source>
        <dbReference type="SAM" id="MobiDB-lite"/>
    </source>
</evidence>
<comment type="caution">
    <text evidence="4">The sequence shown here is derived from an EMBL/GenBank/DDBJ whole genome shotgun (WGS) entry which is preliminary data.</text>
</comment>
<dbReference type="SUPFAM" id="SSF54106">
    <property type="entry name" value="LysM domain"/>
    <property type="match status" value="3"/>
</dbReference>
<feature type="chain" id="PRO_5021446928" evidence="2">
    <location>
        <begin position="24"/>
        <end position="628"/>
    </location>
</feature>
<dbReference type="GeneID" id="82149757"/>
<gene>
    <name evidence="4" type="ORF">EZ315_08125</name>
</gene>
<dbReference type="RefSeq" id="WP_135471631.1">
    <property type="nucleotide sequence ID" value="NZ_CASJDB010000001.1"/>
</dbReference>
<dbReference type="Pfam" id="PF01476">
    <property type="entry name" value="LysM"/>
    <property type="match status" value="2"/>
</dbReference>
<dbReference type="PANTHER" id="PTHR33734:SF22">
    <property type="entry name" value="MEMBRANE-BOUND LYTIC MUREIN TRANSGLYCOSYLASE D"/>
    <property type="match status" value="1"/>
</dbReference>
<dbReference type="Proteomes" id="UP000297635">
    <property type="component" value="Unassembled WGS sequence"/>
</dbReference>
<dbReference type="PROSITE" id="PS51782">
    <property type="entry name" value="LYSM"/>
    <property type="match status" value="1"/>
</dbReference>
<organism evidence="4 5">
    <name type="scientific">Duncaniella freteri</name>
    <dbReference type="NCBI Taxonomy" id="2530391"/>
    <lineage>
        <taxon>Bacteria</taxon>
        <taxon>Pseudomonadati</taxon>
        <taxon>Bacteroidota</taxon>
        <taxon>Bacteroidia</taxon>
        <taxon>Bacteroidales</taxon>
        <taxon>Muribaculaceae</taxon>
        <taxon>Duncaniella</taxon>
    </lineage>
</organism>
<dbReference type="AlphaFoldDB" id="A0A4Z0V8A9"/>
<sequence length="628" mass="69110">MNFSRFTTLAALIGAASLISLQAAVKDLPTKKVNGKLYHYYEVPAKETVYSLCHKLDITKDEIIRHNPAVADGLRKGMVLFFPAQEPQPAATTATAPDSDNATSEQVISHYVNKGETIFGIAHKYGLKTEDVIAQNPVLKNGLKAGQTITLTVPGSKAPACADSNTSTAKPPVKKEAEPSTAAPRQEMRGYVVKKKETFYSIAIENGLTVAALEAANPGIITLKEGQVLNIPYVPKEAVNADEHDELTASNEHADHTAATETDQSTPLTPLTPAAPVETKEPVSIAVILPFMLNEETPSKSAMRYTEFYKGFLIAVDSLRSNGAPIHVTAYDTEGSVLKVREALTDTAFRKHNAIIAPDNASQLAILAEYGKNNNVKVFNTFLVRDKSYLTNPSVMHGNLPSALMYRKATDALMERLSYSTPVFVSFKGENGDKAEFVSALKQSLTDKGNTFMNIEVDGRLESADLRALPTDGNYTFIPTSSRQADLNRIMPGIIEWRDEAVTPMVRLFGYPEWTTFRGETLDNMHNLNTTVYSRFYTHEDAPRTHDIDAKYKKWYGNRMENAVPRQGLLGFDTGMFVIPYLLHEASSYDGVQNGYFFTTAGDGAGSYNDALYFINFRPGNIIEKSRI</sequence>
<dbReference type="CDD" id="cd00118">
    <property type="entry name" value="LysM"/>
    <property type="match status" value="2"/>
</dbReference>
<dbReference type="InterPro" id="IPR028082">
    <property type="entry name" value="Peripla_BP_I"/>
</dbReference>
<feature type="compositionally biased region" description="Low complexity" evidence="1">
    <location>
        <begin position="266"/>
        <end position="275"/>
    </location>
</feature>
<keyword evidence="5" id="KW-1185">Reference proteome</keyword>
<evidence type="ECO:0000313" key="5">
    <source>
        <dbReference type="Proteomes" id="UP000297635"/>
    </source>
</evidence>
<accession>A0A4Z0V8A9</accession>
<feature type="region of interest" description="Disordered" evidence="1">
    <location>
        <begin position="254"/>
        <end position="275"/>
    </location>
</feature>
<feature type="region of interest" description="Disordered" evidence="1">
    <location>
        <begin position="157"/>
        <end position="183"/>
    </location>
</feature>
<evidence type="ECO:0000313" key="4">
    <source>
        <dbReference type="EMBL" id="TGG40634.1"/>
    </source>
</evidence>
<dbReference type="SMART" id="SM00257">
    <property type="entry name" value="LysM"/>
    <property type="match status" value="3"/>
</dbReference>
<proteinExistence type="predicted"/>
<keyword evidence="2" id="KW-0732">Signal</keyword>
<dbReference type="InterPro" id="IPR036779">
    <property type="entry name" value="LysM_dom_sf"/>
</dbReference>
<reference evidence="4 5" key="1">
    <citation type="submission" date="2019-02" db="EMBL/GenBank/DDBJ databases">
        <title>Isolation and identification of novel species under the genus Muribaculum.</title>
        <authorList>
            <person name="Miyake S."/>
            <person name="Ding Y."/>
            <person name="Low A."/>
            <person name="Soh M."/>
            <person name="Seedorf H."/>
        </authorList>
    </citation>
    <scope>NUCLEOTIDE SEQUENCE [LARGE SCALE GENOMIC DNA]</scope>
    <source>
        <strain evidence="4 5">TLL-A3</strain>
    </source>
</reference>
<feature type="signal peptide" evidence="2">
    <location>
        <begin position="1"/>
        <end position="23"/>
    </location>
</feature>
<dbReference type="Gene3D" id="3.10.350.10">
    <property type="entry name" value="LysM domain"/>
    <property type="match status" value="2"/>
</dbReference>
<dbReference type="EMBL" id="SJSA01000001">
    <property type="protein sequence ID" value="TGG40634.1"/>
    <property type="molecule type" value="Genomic_DNA"/>
</dbReference>
<evidence type="ECO:0000256" key="2">
    <source>
        <dbReference type="SAM" id="SignalP"/>
    </source>
</evidence>
<name>A0A4Z0V8A9_9BACT</name>
<dbReference type="InterPro" id="IPR018392">
    <property type="entry name" value="LysM"/>
</dbReference>
<dbReference type="PANTHER" id="PTHR33734">
    <property type="entry name" value="LYSM DOMAIN-CONTAINING GPI-ANCHORED PROTEIN 2"/>
    <property type="match status" value="1"/>
</dbReference>